<dbReference type="SUPFAM" id="SSF54637">
    <property type="entry name" value="Thioesterase/thiol ester dehydrase-isomerase"/>
    <property type="match status" value="1"/>
</dbReference>
<dbReference type="PIRSF" id="PIRSF003230">
    <property type="entry name" value="YbgC"/>
    <property type="match status" value="1"/>
</dbReference>
<reference evidence="2" key="1">
    <citation type="journal article" date="2014" name="Int. J. Syst. Evol. Microbiol.">
        <title>Complete genome sequence of Corynebacterium casei LMG S-19264T (=DSM 44701T), isolated from a smear-ripened cheese.</title>
        <authorList>
            <consortium name="US DOE Joint Genome Institute (JGI-PGF)"/>
            <person name="Walter F."/>
            <person name="Albersmeier A."/>
            <person name="Kalinowski J."/>
            <person name="Ruckert C."/>
        </authorList>
    </citation>
    <scope>NUCLEOTIDE SEQUENCE</scope>
    <source>
        <strain evidence="2">CGMCC 4.7368</strain>
    </source>
</reference>
<keyword evidence="1" id="KW-0378">Hydrolase</keyword>
<dbReference type="CDD" id="cd00586">
    <property type="entry name" value="4HBT"/>
    <property type="match status" value="1"/>
</dbReference>
<dbReference type="Proteomes" id="UP000646523">
    <property type="component" value="Unassembled WGS sequence"/>
</dbReference>
<reference evidence="2" key="2">
    <citation type="submission" date="2020-09" db="EMBL/GenBank/DDBJ databases">
        <authorList>
            <person name="Sun Q."/>
            <person name="Zhou Y."/>
        </authorList>
    </citation>
    <scope>NUCLEOTIDE SEQUENCE</scope>
    <source>
        <strain evidence="2">CGMCC 4.7368</strain>
    </source>
</reference>
<gene>
    <name evidence="2" type="ORF">GCM10012289_65710</name>
</gene>
<proteinExistence type="predicted"/>
<sequence length="145" mass="16441">MTQRPDRLTFQLAYGDCDVVGIAYFGIYYRWMERAYTTWLYSQGIRSGEMQEQLGILTVGISSGATYIQAVKVFDELTCQVVLDRIGASSYVVGYEFTRDDELVTRGQMTYACRDLDWKKAPVPEKLRAVLESLPAPRFDVPKGG</sequence>
<keyword evidence="3" id="KW-1185">Reference proteome</keyword>
<dbReference type="Gene3D" id="3.10.129.10">
    <property type="entry name" value="Hotdog Thioesterase"/>
    <property type="match status" value="1"/>
</dbReference>
<dbReference type="GO" id="GO:0016787">
    <property type="term" value="F:hydrolase activity"/>
    <property type="evidence" value="ECO:0007669"/>
    <property type="project" value="UniProtKB-KW"/>
</dbReference>
<evidence type="ECO:0000313" key="3">
    <source>
        <dbReference type="Proteomes" id="UP000646523"/>
    </source>
</evidence>
<dbReference type="InterPro" id="IPR006684">
    <property type="entry name" value="YbgC/YbaW"/>
</dbReference>
<accession>A0A917ZC01</accession>
<protein>
    <recommendedName>
        <fullName evidence="4">Thioesterase</fullName>
    </recommendedName>
</protein>
<name>A0A917ZC01_9ACTN</name>
<dbReference type="Pfam" id="PF13279">
    <property type="entry name" value="4HBT_2"/>
    <property type="match status" value="1"/>
</dbReference>
<dbReference type="InterPro" id="IPR029069">
    <property type="entry name" value="HotDog_dom_sf"/>
</dbReference>
<dbReference type="AlphaFoldDB" id="A0A917ZC01"/>
<dbReference type="EMBL" id="BMNH01000030">
    <property type="protein sequence ID" value="GGO80026.1"/>
    <property type="molecule type" value="Genomic_DNA"/>
</dbReference>
<comment type="caution">
    <text evidence="2">The sequence shown here is derived from an EMBL/GenBank/DDBJ whole genome shotgun (WGS) entry which is preliminary data.</text>
</comment>
<evidence type="ECO:0000313" key="2">
    <source>
        <dbReference type="EMBL" id="GGO80026.1"/>
    </source>
</evidence>
<evidence type="ECO:0000256" key="1">
    <source>
        <dbReference type="ARBA" id="ARBA00022801"/>
    </source>
</evidence>
<dbReference type="RefSeq" id="WP_189128099.1">
    <property type="nucleotide sequence ID" value="NZ_BMNH01000030.1"/>
</dbReference>
<organism evidence="2 3">
    <name type="scientific">Nonomuraea cavernae</name>
    <dbReference type="NCBI Taxonomy" id="2045107"/>
    <lineage>
        <taxon>Bacteria</taxon>
        <taxon>Bacillati</taxon>
        <taxon>Actinomycetota</taxon>
        <taxon>Actinomycetes</taxon>
        <taxon>Streptosporangiales</taxon>
        <taxon>Streptosporangiaceae</taxon>
        <taxon>Nonomuraea</taxon>
    </lineage>
</organism>
<evidence type="ECO:0008006" key="4">
    <source>
        <dbReference type="Google" id="ProtNLM"/>
    </source>
</evidence>